<dbReference type="Proteomes" id="UP000193622">
    <property type="component" value="Unassembled WGS sequence"/>
</dbReference>
<dbReference type="RefSeq" id="WP_085172629.1">
    <property type="nucleotide sequence ID" value="NZ_LQPC01000019.1"/>
</dbReference>
<dbReference type="InterPro" id="IPR039374">
    <property type="entry name" value="SIP_fam"/>
</dbReference>
<accession>A0A1X1WX55</accession>
<dbReference type="EMBL" id="LQPC01000019">
    <property type="protein sequence ID" value="ORV91030.1"/>
    <property type="molecule type" value="Genomic_DNA"/>
</dbReference>
<dbReference type="Gene3D" id="2.40.30.10">
    <property type="entry name" value="Translation factors"/>
    <property type="match status" value="1"/>
</dbReference>
<name>A0A1X1WX55_MYCIR</name>
<dbReference type="Pfam" id="PF08021">
    <property type="entry name" value="FAD_binding_9"/>
    <property type="match status" value="1"/>
</dbReference>
<sequence length="270" mass="29967">MSFSHAWVVETARLSSHLRRIVLQVDDTQALDVKHTGDSAVGVYFTPSEHPHGEGRNYSVRYHDGGRITLDVVLHSRGPGTEWASSASAGDRVVLDHARSWYRPPPDADWQLLVSDLSGLPAAARIVEELAEHTRATLIIEVAAAEDLGYLPQRPNLTVVSTIGTGNGCTPSTLADAVRAFDMPPGRGYCWFAGEAAESRAVRKYVRSLGWTIDRYDITGYWRFDSENWDNKFAEVEDDVLAVYRKALTDGKGDKRAFEEFDEACERIGL</sequence>
<evidence type="ECO:0000313" key="2">
    <source>
        <dbReference type="EMBL" id="ORV91030.1"/>
    </source>
</evidence>
<dbReference type="InterPro" id="IPR017938">
    <property type="entry name" value="Riboflavin_synthase-like_b-brl"/>
</dbReference>
<dbReference type="InterPro" id="IPR013113">
    <property type="entry name" value="SIP_FAD-bd"/>
</dbReference>
<proteinExistence type="predicted"/>
<evidence type="ECO:0000259" key="1">
    <source>
        <dbReference type="PROSITE" id="PS51384"/>
    </source>
</evidence>
<dbReference type="PROSITE" id="PS51384">
    <property type="entry name" value="FAD_FR"/>
    <property type="match status" value="1"/>
</dbReference>
<evidence type="ECO:0000313" key="3">
    <source>
        <dbReference type="Proteomes" id="UP000193622"/>
    </source>
</evidence>
<dbReference type="Gene3D" id="3.40.50.80">
    <property type="entry name" value="Nucleotide-binding domain of ferredoxin-NADP reductase (FNR) module"/>
    <property type="match status" value="1"/>
</dbReference>
<dbReference type="PANTHER" id="PTHR30157">
    <property type="entry name" value="FERRIC REDUCTASE, NADPH-DEPENDENT"/>
    <property type="match status" value="1"/>
</dbReference>
<dbReference type="Pfam" id="PF04954">
    <property type="entry name" value="SIP"/>
    <property type="match status" value="1"/>
</dbReference>
<gene>
    <name evidence="2" type="ORF">AWC12_05665</name>
</gene>
<dbReference type="GO" id="GO:0016491">
    <property type="term" value="F:oxidoreductase activity"/>
    <property type="evidence" value="ECO:0007669"/>
    <property type="project" value="InterPro"/>
</dbReference>
<reference evidence="2 3" key="1">
    <citation type="submission" date="2016-01" db="EMBL/GenBank/DDBJ databases">
        <title>The new phylogeny of the genus Mycobacterium.</title>
        <authorList>
            <person name="Tarcisio F."/>
            <person name="Conor M."/>
            <person name="Antonella G."/>
            <person name="Elisabetta G."/>
            <person name="Giulia F.S."/>
            <person name="Sara T."/>
            <person name="Anna F."/>
            <person name="Clotilde B."/>
            <person name="Roberto B."/>
            <person name="Veronica D.S."/>
            <person name="Fabio R."/>
            <person name="Monica P."/>
            <person name="Olivier J."/>
            <person name="Enrico T."/>
            <person name="Nicola S."/>
        </authorList>
    </citation>
    <scope>NUCLEOTIDE SEQUENCE [LARGE SCALE GENOMIC DNA]</scope>
    <source>
        <strain evidence="2 3">DSM 45541</strain>
    </source>
</reference>
<dbReference type="CDD" id="cd06193">
    <property type="entry name" value="siderophore_interacting"/>
    <property type="match status" value="1"/>
</dbReference>
<dbReference type="SUPFAM" id="SSF63380">
    <property type="entry name" value="Riboflavin synthase domain-like"/>
    <property type="match status" value="1"/>
</dbReference>
<organism evidence="2 3">
    <name type="scientific">Mycolicibacterium iranicum</name>
    <name type="common">Mycobacterium iranicum</name>
    <dbReference type="NCBI Taxonomy" id="912594"/>
    <lineage>
        <taxon>Bacteria</taxon>
        <taxon>Bacillati</taxon>
        <taxon>Actinomycetota</taxon>
        <taxon>Actinomycetes</taxon>
        <taxon>Mycobacteriales</taxon>
        <taxon>Mycobacteriaceae</taxon>
        <taxon>Mycolicibacterium</taxon>
    </lineage>
</organism>
<protein>
    <submittedName>
        <fullName evidence="2">Siderophore-interacting protein</fullName>
    </submittedName>
</protein>
<dbReference type="AlphaFoldDB" id="A0A1X1WX55"/>
<comment type="caution">
    <text evidence="2">The sequence shown here is derived from an EMBL/GenBank/DDBJ whole genome shotgun (WGS) entry which is preliminary data.</text>
</comment>
<dbReference type="InterPro" id="IPR017927">
    <property type="entry name" value="FAD-bd_FR_type"/>
</dbReference>
<feature type="domain" description="FAD-binding FR-type" evidence="1">
    <location>
        <begin position="1"/>
        <end position="105"/>
    </location>
</feature>
<dbReference type="InterPro" id="IPR007037">
    <property type="entry name" value="SIP_rossman_dom"/>
</dbReference>
<dbReference type="InterPro" id="IPR039261">
    <property type="entry name" value="FNR_nucleotide-bd"/>
</dbReference>
<dbReference type="PANTHER" id="PTHR30157:SF0">
    <property type="entry name" value="NADPH-DEPENDENT FERRIC-CHELATE REDUCTASE"/>
    <property type="match status" value="1"/>
</dbReference>